<dbReference type="InterPro" id="IPR036388">
    <property type="entry name" value="WH-like_DNA-bd_sf"/>
</dbReference>
<proteinExistence type="predicted"/>
<sequence length="246" mass="28224">MKSHELFAELASENRIAILKALEKEPLKFTQLRSIIDATSPETSRQLNRLSKMDLIVKDGDGSYSLTSLGKLVVSSISNLETIAKRSDFFLHHDTSPIPPHLLREIDSLKEGEVIEGVFVLVNKMTEIFEEIHEYAWYLSDDFPRFFIPMVEKKLDEGVNFRAIYPRDFAEKLLVDVPEKILNSTEILTVNEVNIIINVTDRFGLLALPGLDGKVDRDNVLVGSDDVFIEWCKRVFEYYWGTGRHY</sequence>
<name>A0A7Z8KRU4_9EURY</name>
<reference evidence="2 3" key="1">
    <citation type="submission" date="2019-06" db="EMBL/GenBank/DDBJ databases">
        <title>Draft genome sequence of Methanolobus vulcani B1d.</title>
        <authorList>
            <person name="Creighbaum A.J."/>
            <person name="Ticak T."/>
            <person name="Hariraju D."/>
            <person name="Arivett B.A."/>
            <person name="Ferguson D.J.Jr."/>
        </authorList>
    </citation>
    <scope>NUCLEOTIDE SEQUENCE [LARGE SCALE GENOMIC DNA]</scope>
    <source>
        <strain evidence="2 3">B1d</strain>
    </source>
</reference>
<dbReference type="PROSITE" id="PS50987">
    <property type="entry name" value="HTH_ARSR_2"/>
    <property type="match status" value="1"/>
</dbReference>
<evidence type="ECO:0000313" key="2">
    <source>
        <dbReference type="EMBL" id="TQD26313.1"/>
    </source>
</evidence>
<accession>A0A7Z8KRU4</accession>
<dbReference type="InterPro" id="IPR013561">
    <property type="entry name" value="FilR1_middle_dom"/>
</dbReference>
<protein>
    <submittedName>
        <fullName evidence="2">ArsR family transcriptional regulator</fullName>
    </submittedName>
</protein>
<dbReference type="InterPro" id="IPR057527">
    <property type="entry name" value="HVO_A0261-like_N"/>
</dbReference>
<gene>
    <name evidence="2" type="ORF">FKV42_06070</name>
</gene>
<dbReference type="OrthoDB" id="11410at2157"/>
<dbReference type="InterPro" id="IPR001845">
    <property type="entry name" value="HTH_ArsR_DNA-bd_dom"/>
</dbReference>
<dbReference type="Pfam" id="PF08350">
    <property type="entry name" value="FilR1_middle"/>
    <property type="match status" value="1"/>
</dbReference>
<dbReference type="RefSeq" id="WP_154809348.1">
    <property type="nucleotide sequence ID" value="NZ_VIAQ01000012.1"/>
</dbReference>
<dbReference type="PIRSF" id="PIRSF006692">
    <property type="entry name" value="TF_HTH_AF0396_prd"/>
    <property type="match status" value="1"/>
</dbReference>
<dbReference type="InterPro" id="IPR036390">
    <property type="entry name" value="WH_DNA-bd_sf"/>
</dbReference>
<dbReference type="GO" id="GO:0003700">
    <property type="term" value="F:DNA-binding transcription factor activity"/>
    <property type="evidence" value="ECO:0007669"/>
    <property type="project" value="InterPro"/>
</dbReference>
<evidence type="ECO:0000313" key="3">
    <source>
        <dbReference type="Proteomes" id="UP000319335"/>
    </source>
</evidence>
<dbReference type="EMBL" id="VIAQ01000012">
    <property type="protein sequence ID" value="TQD26313.1"/>
    <property type="molecule type" value="Genomic_DNA"/>
</dbReference>
<dbReference type="Pfam" id="PF25213">
    <property type="entry name" value="HVO_A0261_N"/>
    <property type="match status" value="1"/>
</dbReference>
<dbReference type="AlphaFoldDB" id="A0A7Z8KRU4"/>
<dbReference type="Proteomes" id="UP000319335">
    <property type="component" value="Unassembled WGS sequence"/>
</dbReference>
<dbReference type="SUPFAM" id="SSF46785">
    <property type="entry name" value="Winged helix' DNA-binding domain"/>
    <property type="match status" value="1"/>
</dbReference>
<dbReference type="InterPro" id="IPR011991">
    <property type="entry name" value="ArsR-like_HTH"/>
</dbReference>
<keyword evidence="3" id="KW-1185">Reference proteome</keyword>
<dbReference type="SMART" id="SM00418">
    <property type="entry name" value="HTH_ARSR"/>
    <property type="match status" value="1"/>
</dbReference>
<organism evidence="2 3">
    <name type="scientific">Methanolobus vulcani</name>
    <dbReference type="NCBI Taxonomy" id="38026"/>
    <lineage>
        <taxon>Archaea</taxon>
        <taxon>Methanobacteriati</taxon>
        <taxon>Methanobacteriota</taxon>
        <taxon>Stenosarchaea group</taxon>
        <taxon>Methanomicrobia</taxon>
        <taxon>Methanosarcinales</taxon>
        <taxon>Methanosarcinaceae</taxon>
        <taxon>Methanolobus</taxon>
    </lineage>
</organism>
<feature type="domain" description="HTH arsR-type" evidence="1">
    <location>
        <begin position="1"/>
        <end position="88"/>
    </location>
</feature>
<dbReference type="InterPro" id="IPR016490">
    <property type="entry name" value="Tscrpt_reg_HTH_AF0396-typ3"/>
</dbReference>
<comment type="caution">
    <text evidence="2">The sequence shown here is derived from an EMBL/GenBank/DDBJ whole genome shotgun (WGS) entry which is preliminary data.</text>
</comment>
<dbReference type="Gene3D" id="1.10.10.10">
    <property type="entry name" value="Winged helix-like DNA-binding domain superfamily/Winged helix DNA-binding domain"/>
    <property type="match status" value="1"/>
</dbReference>
<dbReference type="CDD" id="cd00090">
    <property type="entry name" value="HTH_ARSR"/>
    <property type="match status" value="1"/>
</dbReference>
<evidence type="ECO:0000259" key="1">
    <source>
        <dbReference type="PROSITE" id="PS50987"/>
    </source>
</evidence>